<keyword evidence="1" id="KW-1133">Transmembrane helix</keyword>
<keyword evidence="1" id="KW-0812">Transmembrane</keyword>
<feature type="transmembrane region" description="Helical" evidence="1">
    <location>
        <begin position="6"/>
        <end position="27"/>
    </location>
</feature>
<proteinExistence type="predicted"/>
<accession>A0A410MAT3</accession>
<keyword evidence="1" id="KW-0472">Membrane</keyword>
<protein>
    <recommendedName>
        <fullName evidence="4">DUF1146 domain-containing protein</fullName>
    </recommendedName>
</protein>
<dbReference type="AlphaFoldDB" id="A0A410MAT3"/>
<evidence type="ECO:0000313" key="2">
    <source>
        <dbReference type="EMBL" id="QAS51817.1"/>
    </source>
</evidence>
<dbReference type="EMBL" id="CP026118">
    <property type="protein sequence ID" value="QAS51817.1"/>
    <property type="molecule type" value="Genomic_DNA"/>
</dbReference>
<reference evidence="2 3" key="1">
    <citation type="submission" date="2018-01" db="EMBL/GenBank/DDBJ databases">
        <title>The whole genome sequencing and assembly of Halobacillus litoralis ERB031 strain.</title>
        <authorList>
            <person name="Lee S.-J."/>
            <person name="Park M.-K."/>
            <person name="Kim J.-Y."/>
            <person name="Lee Y.-J."/>
            <person name="Yi H."/>
            <person name="Bahn Y.-S."/>
            <person name="Kim J.F."/>
            <person name="Lee D.-W."/>
        </authorList>
    </citation>
    <scope>NUCLEOTIDE SEQUENCE [LARGE SCALE GENOMIC DNA]</scope>
    <source>
        <strain evidence="2 3">ERB 031</strain>
    </source>
</reference>
<evidence type="ECO:0008006" key="4">
    <source>
        <dbReference type="Google" id="ProtNLM"/>
    </source>
</evidence>
<evidence type="ECO:0000256" key="1">
    <source>
        <dbReference type="SAM" id="Phobius"/>
    </source>
</evidence>
<dbReference type="Proteomes" id="UP000287756">
    <property type="component" value="Chromosome"/>
</dbReference>
<dbReference type="KEGG" id="hli:HLI_05995"/>
<organism evidence="2 3">
    <name type="scientific">Halobacillus litoralis</name>
    <dbReference type="NCBI Taxonomy" id="45668"/>
    <lineage>
        <taxon>Bacteria</taxon>
        <taxon>Bacillati</taxon>
        <taxon>Bacillota</taxon>
        <taxon>Bacilli</taxon>
        <taxon>Bacillales</taxon>
        <taxon>Bacillaceae</taxon>
        <taxon>Halobacillus</taxon>
    </lineage>
</organism>
<sequence>MLWRCVIFFIFTLLFGLCILFFPLQGIKHFKTEKTSHKVIRLIFIGLALVLITAGVIDLIGFINYPSAYYS</sequence>
<evidence type="ECO:0000313" key="3">
    <source>
        <dbReference type="Proteomes" id="UP000287756"/>
    </source>
</evidence>
<name>A0A410MAT3_9BACI</name>
<gene>
    <name evidence="2" type="ORF">HLI_05995</name>
</gene>
<feature type="transmembrane region" description="Helical" evidence="1">
    <location>
        <begin position="39"/>
        <end position="63"/>
    </location>
</feature>